<dbReference type="EMBL" id="JXBB01000020">
    <property type="protein sequence ID" value="OAR04324.1"/>
    <property type="molecule type" value="Genomic_DNA"/>
</dbReference>
<evidence type="ECO:0000256" key="4">
    <source>
        <dbReference type="ARBA" id="ARBA00022764"/>
    </source>
</evidence>
<comment type="subcellular location">
    <subcellularLocation>
        <location evidence="1">Periplasm</location>
    </subcellularLocation>
</comment>
<evidence type="ECO:0000256" key="3">
    <source>
        <dbReference type="ARBA" id="ARBA00022729"/>
    </source>
</evidence>
<dbReference type="PANTHER" id="PTHR30222:SF17">
    <property type="entry name" value="SPERMIDINE_PUTRESCINE-BINDING PERIPLASMIC PROTEIN"/>
    <property type="match status" value="1"/>
</dbReference>
<keyword evidence="4" id="KW-0574">Periplasm</keyword>
<dbReference type="InterPro" id="IPR001188">
    <property type="entry name" value="Sperm_putr-bd"/>
</dbReference>
<dbReference type="CDD" id="cd13663">
    <property type="entry name" value="PBP2_PotD_PotF_like_2"/>
    <property type="match status" value="1"/>
</dbReference>
<evidence type="ECO:0000313" key="9">
    <source>
        <dbReference type="Proteomes" id="UP000243024"/>
    </source>
</evidence>
<dbReference type="Proteomes" id="UP000244180">
    <property type="component" value="Unassembled WGS sequence"/>
</dbReference>
<dbReference type="Proteomes" id="UP000243024">
    <property type="component" value="Unassembled WGS sequence"/>
</dbReference>
<evidence type="ECO:0000256" key="2">
    <source>
        <dbReference type="ARBA" id="ARBA00022448"/>
    </source>
</evidence>
<name>A0A132N7H0_HYDSH</name>
<dbReference type="AlphaFoldDB" id="A0A132N7H0"/>
<dbReference type="PRINTS" id="PR00909">
    <property type="entry name" value="SPERMDNBNDNG"/>
</dbReference>
<feature type="binding site" evidence="5">
    <location>
        <position position="92"/>
    </location>
    <ligand>
        <name>spermidine</name>
        <dbReference type="ChEBI" id="CHEBI:57834"/>
    </ligand>
</feature>
<reference evidence="7 9" key="1">
    <citation type="submission" date="2015-09" db="EMBL/GenBank/DDBJ databases">
        <title>Draft genome sequence of Hydrogenibacillus schlegelii DSM 2000.</title>
        <authorList>
            <person name="Hemp J."/>
        </authorList>
    </citation>
    <scope>NUCLEOTIDE SEQUENCE [LARGE SCALE GENOMIC DNA]</scope>
    <source>
        <strain evidence="7 9">MA 48</strain>
    </source>
</reference>
<gene>
    <name evidence="8" type="ORF">HSCHL_0645</name>
    <name evidence="6" type="ORF">KM312_07735</name>
    <name evidence="7" type="ORF">SA87_05155</name>
</gene>
<keyword evidence="3" id="KW-0732">Signal</keyword>
<protein>
    <submittedName>
        <fullName evidence="6 7">ABC transporter substrate-binding protein</fullName>
    </submittedName>
    <submittedName>
        <fullName evidence="8">ABC transporter, periplasmic spermidine putrescine-binding protein PotD</fullName>
    </submittedName>
</protein>
<dbReference type="STRING" id="1484.SA87_05155"/>
<dbReference type="InterPro" id="IPR006059">
    <property type="entry name" value="SBP"/>
</dbReference>
<dbReference type="OrthoDB" id="9769319at2"/>
<dbReference type="Gene3D" id="3.40.190.10">
    <property type="entry name" value="Periplasmic binding protein-like II"/>
    <property type="match status" value="2"/>
</dbReference>
<dbReference type="EMBL" id="JAHHQF010000061">
    <property type="protein sequence ID" value="MBT9282529.1"/>
    <property type="molecule type" value="Genomic_DNA"/>
</dbReference>
<dbReference type="GO" id="GO:0019808">
    <property type="term" value="F:polyamine binding"/>
    <property type="evidence" value="ECO:0007669"/>
    <property type="project" value="InterPro"/>
</dbReference>
<reference evidence="6" key="3">
    <citation type="journal article" date="2021" name="Microbiology">
        <title>Metagenomic Analysis of the Microbial Community in the Underground Coal Fire Area (Kemerovo Region, Russia) Revealed Predominance of Thermophilic Members of the Phyla Deinococcus-thermus, Aquificae, and Firmicutes.</title>
        <authorList>
            <person name="Kadnikov V."/>
            <person name="Mardanov A.V."/>
            <person name="Beletsky A.V."/>
            <person name="Karnachuk O.V."/>
            <person name="Ravin N.V."/>
        </authorList>
    </citation>
    <scope>NUCLEOTIDE SEQUENCE</scope>
    <source>
        <strain evidence="6">RBS10-49</strain>
    </source>
</reference>
<comment type="caution">
    <text evidence="7">The sequence shown here is derived from an EMBL/GenBank/DDBJ whole genome shotgun (WGS) entry which is preliminary data.</text>
</comment>
<proteinExistence type="predicted"/>
<dbReference type="GO" id="GO:0015846">
    <property type="term" value="P:polyamine transport"/>
    <property type="evidence" value="ECO:0007669"/>
    <property type="project" value="InterPro"/>
</dbReference>
<evidence type="ECO:0000313" key="6">
    <source>
        <dbReference type="EMBL" id="MBT9282529.1"/>
    </source>
</evidence>
<evidence type="ECO:0000313" key="10">
    <source>
        <dbReference type="Proteomes" id="UP000244180"/>
    </source>
</evidence>
<reference evidence="8 10" key="2">
    <citation type="submission" date="2017-08" db="EMBL/GenBank/DDBJ databases">
        <title>Burning lignite coal seam in the remote Altai Mountains harbors a hydrogen-driven thermophilic microbial community.</title>
        <authorList>
            <person name="Kadnikov V.V."/>
            <person name="Mardanov A.V."/>
            <person name="Ivasenko D."/>
            <person name="Beletsky A.V."/>
            <person name="Karnachuk O.V."/>
            <person name="Ravin N.V."/>
        </authorList>
    </citation>
    <scope>NUCLEOTIDE SEQUENCE [LARGE SCALE GENOMIC DNA]</scope>
    <source>
        <strain evidence="8">AL33</strain>
    </source>
</reference>
<accession>A0A132N7H0</accession>
<dbReference type="PIRSF" id="PIRSF019574">
    <property type="entry name" value="Periplasmic_polyamine_BP"/>
    <property type="match status" value="1"/>
</dbReference>
<dbReference type="GO" id="GO:0042597">
    <property type="term" value="C:periplasmic space"/>
    <property type="evidence" value="ECO:0007669"/>
    <property type="project" value="UniProtKB-SubCell"/>
</dbReference>
<dbReference type="SUPFAM" id="SSF53850">
    <property type="entry name" value="Periplasmic binding protein-like II"/>
    <property type="match status" value="1"/>
</dbReference>
<dbReference type="Proteomes" id="UP000748108">
    <property type="component" value="Unassembled WGS sequence"/>
</dbReference>
<dbReference type="Pfam" id="PF13416">
    <property type="entry name" value="SBP_bac_8"/>
    <property type="match status" value="1"/>
</dbReference>
<evidence type="ECO:0000313" key="8">
    <source>
        <dbReference type="EMBL" id="PTQ52281.1"/>
    </source>
</evidence>
<evidence type="ECO:0000256" key="1">
    <source>
        <dbReference type="ARBA" id="ARBA00004418"/>
    </source>
</evidence>
<keyword evidence="2" id="KW-0813">Transport</keyword>
<sequence>MRAIAGLYGFVAAAALLLWGVLAGLEHAAGGPADRTLIVFNWGDYLDPSLLQAFEAETGIRVVLETFDSNEAMLAKIRQGGTPYDVAVPSEYALSRMIAEGLVRPLDPALLPNLKNLDPRFLNLPFDPGNRYSVPYFWGTVGIAYNREALGEGAIRSWNDLWDPRFRDSILLIDGVREVIGLGLQSLGYSLNDTDPVHLAEAKARLDALKPNVRAIVGDEIKFLLAGEEAPIGVVWSGDAAEVIDENDAFDYVIPEEGSNLWFDSLVIPTTARNVAGAHAFINFLLDAEVAAQNTEYILYSTPNRAAMALLPPEIRDDRRFYPDDATLRRLEVYRDLGRRTLAAYSELYMAFKMHRK</sequence>
<evidence type="ECO:0000256" key="5">
    <source>
        <dbReference type="PIRSR" id="PIRSR019574-1"/>
    </source>
</evidence>
<keyword evidence="9" id="KW-1185">Reference proteome</keyword>
<organism evidence="7 9">
    <name type="scientific">Hydrogenibacillus schlegelii</name>
    <name type="common">Bacillus schlegelii</name>
    <dbReference type="NCBI Taxonomy" id="1484"/>
    <lineage>
        <taxon>Bacteria</taxon>
        <taxon>Bacillati</taxon>
        <taxon>Bacillota</taxon>
        <taxon>Bacilli</taxon>
        <taxon>Bacillales</taxon>
        <taxon>Bacillales Family X. Incertae Sedis</taxon>
        <taxon>Hydrogenibacillus</taxon>
    </lineage>
</organism>
<dbReference type="RefSeq" id="WP_066201033.1">
    <property type="nucleotide sequence ID" value="NZ_CBCSAS010000033.1"/>
</dbReference>
<dbReference type="EMBL" id="PEBV01000028">
    <property type="protein sequence ID" value="PTQ52281.1"/>
    <property type="molecule type" value="Genomic_DNA"/>
</dbReference>
<evidence type="ECO:0000313" key="7">
    <source>
        <dbReference type="EMBL" id="OAR04324.1"/>
    </source>
</evidence>
<dbReference type="PANTHER" id="PTHR30222">
    <property type="entry name" value="SPERMIDINE/PUTRESCINE-BINDING PERIPLASMIC PROTEIN"/>
    <property type="match status" value="1"/>
</dbReference>